<organism evidence="3 4">
    <name type="scientific">Metabacillus niabensis</name>
    <dbReference type="NCBI Taxonomy" id="324854"/>
    <lineage>
        <taxon>Bacteria</taxon>
        <taxon>Bacillati</taxon>
        <taxon>Bacillota</taxon>
        <taxon>Bacilli</taxon>
        <taxon>Bacillales</taxon>
        <taxon>Bacillaceae</taxon>
        <taxon>Metabacillus</taxon>
    </lineage>
</organism>
<name>A0ABT9Z3R8_9BACI</name>
<evidence type="ECO:0000259" key="2">
    <source>
        <dbReference type="PROSITE" id="PS51186"/>
    </source>
</evidence>
<dbReference type="PROSITE" id="PS51186">
    <property type="entry name" value="GNAT"/>
    <property type="match status" value="1"/>
</dbReference>
<dbReference type="CDD" id="cd04301">
    <property type="entry name" value="NAT_SF"/>
    <property type="match status" value="1"/>
</dbReference>
<dbReference type="Proteomes" id="UP001232245">
    <property type="component" value="Unassembled WGS sequence"/>
</dbReference>
<dbReference type="PANTHER" id="PTHR13947:SF37">
    <property type="entry name" value="LD18367P"/>
    <property type="match status" value="1"/>
</dbReference>
<evidence type="ECO:0000313" key="3">
    <source>
        <dbReference type="EMBL" id="MDQ0226903.1"/>
    </source>
</evidence>
<dbReference type="InterPro" id="IPR000182">
    <property type="entry name" value="GNAT_dom"/>
</dbReference>
<dbReference type="InterPro" id="IPR050769">
    <property type="entry name" value="NAT_camello-type"/>
</dbReference>
<gene>
    <name evidence="3" type="ORF">J2S02_003248</name>
</gene>
<proteinExistence type="predicted"/>
<sequence>MEIVIRKLLETEEAPYHLLLEADPSKMKIAEYLKTGIVFVAEYQHELVGVIVVVPRGEEDEIVNIAVEAKYRGRGIAKKLLHFVTKQSEASGKHHVVIGTGNSSINQLALYQKCGFRIETILKNYFIDNYEEAIFENGIQCMDMIVLKKHIKF</sequence>
<keyword evidence="4" id="KW-1185">Reference proteome</keyword>
<protein>
    <submittedName>
        <fullName evidence="3">Ribosomal protein S18 acetylase RimI-like enzyme</fullName>
    </submittedName>
</protein>
<dbReference type="EMBL" id="JAUSTZ010000007">
    <property type="protein sequence ID" value="MDQ0226903.1"/>
    <property type="molecule type" value="Genomic_DNA"/>
</dbReference>
<dbReference type="PANTHER" id="PTHR13947">
    <property type="entry name" value="GNAT FAMILY N-ACETYLTRANSFERASE"/>
    <property type="match status" value="1"/>
</dbReference>
<evidence type="ECO:0000313" key="4">
    <source>
        <dbReference type="Proteomes" id="UP001232245"/>
    </source>
</evidence>
<comment type="caution">
    <text evidence="3">The sequence shown here is derived from an EMBL/GenBank/DDBJ whole genome shotgun (WGS) entry which is preliminary data.</text>
</comment>
<feature type="domain" description="N-acetyltransferase" evidence="2">
    <location>
        <begin position="3"/>
        <end position="137"/>
    </location>
</feature>
<dbReference type="Pfam" id="PF13508">
    <property type="entry name" value="Acetyltransf_7"/>
    <property type="match status" value="1"/>
</dbReference>
<accession>A0ABT9Z3R8</accession>
<keyword evidence="1" id="KW-0808">Transferase</keyword>
<evidence type="ECO:0000256" key="1">
    <source>
        <dbReference type="ARBA" id="ARBA00022679"/>
    </source>
</evidence>
<reference evidence="3 4" key="1">
    <citation type="submission" date="2023-07" db="EMBL/GenBank/DDBJ databases">
        <title>Genomic Encyclopedia of Type Strains, Phase IV (KMG-IV): sequencing the most valuable type-strain genomes for metagenomic binning, comparative biology and taxonomic classification.</title>
        <authorList>
            <person name="Goeker M."/>
        </authorList>
    </citation>
    <scope>NUCLEOTIDE SEQUENCE [LARGE SCALE GENOMIC DNA]</scope>
    <source>
        <strain evidence="3 4">DSM 17723</strain>
    </source>
</reference>
<dbReference type="RefSeq" id="WP_217451413.1">
    <property type="nucleotide sequence ID" value="NZ_CADEPK010000001.1"/>
</dbReference>